<proteinExistence type="predicted"/>
<dbReference type="RefSeq" id="WP_231819457.1">
    <property type="nucleotide sequence ID" value="NZ_CP082781.1"/>
</dbReference>
<dbReference type="EMBL" id="CP082781">
    <property type="protein sequence ID" value="UGS25633.1"/>
    <property type="molecule type" value="Genomic_DNA"/>
</dbReference>
<feature type="DNA-binding region" description="H-T-H motif" evidence="4">
    <location>
        <begin position="41"/>
        <end position="60"/>
    </location>
</feature>
<dbReference type="PROSITE" id="PS50977">
    <property type="entry name" value="HTH_TETR_2"/>
    <property type="match status" value="1"/>
</dbReference>
<sequence length="201" mass="21692">MTNVDTTDSAGRRERKKMQTRKAIHEVALRLVEEHGLDGMTVEQICAAVDVSPRTFFNYFPSKAAAALDLPETVVSAASAERFRQTDGELVPALCALIGASLDDGVDRGRMKGLVLKRPELLPAFAQWMGAAREQLVRLAAERARSEQEAAAAVALVMAALSMLVHASSSPERSGVDRLREMVDRLVAVRTAGMTPPPPQG</sequence>
<keyword evidence="3" id="KW-0804">Transcription</keyword>
<name>A0ABY3RNT6_9MICO</name>
<evidence type="ECO:0000259" key="5">
    <source>
        <dbReference type="PROSITE" id="PS50977"/>
    </source>
</evidence>
<dbReference type="InterPro" id="IPR050109">
    <property type="entry name" value="HTH-type_TetR-like_transc_reg"/>
</dbReference>
<evidence type="ECO:0000313" key="7">
    <source>
        <dbReference type="Proteomes" id="UP001199642"/>
    </source>
</evidence>
<evidence type="ECO:0000256" key="1">
    <source>
        <dbReference type="ARBA" id="ARBA00023015"/>
    </source>
</evidence>
<keyword evidence="1" id="KW-0805">Transcription regulation</keyword>
<dbReference type="InterPro" id="IPR009057">
    <property type="entry name" value="Homeodomain-like_sf"/>
</dbReference>
<dbReference type="SUPFAM" id="SSF46689">
    <property type="entry name" value="Homeodomain-like"/>
    <property type="match status" value="1"/>
</dbReference>
<evidence type="ECO:0000256" key="3">
    <source>
        <dbReference type="ARBA" id="ARBA00023163"/>
    </source>
</evidence>
<keyword evidence="7" id="KW-1185">Reference proteome</keyword>
<dbReference type="PANTHER" id="PTHR30055:SF234">
    <property type="entry name" value="HTH-TYPE TRANSCRIPTIONAL REGULATOR BETI"/>
    <property type="match status" value="1"/>
</dbReference>
<evidence type="ECO:0000313" key="6">
    <source>
        <dbReference type="EMBL" id="UGS25633.1"/>
    </source>
</evidence>
<dbReference type="Gene3D" id="1.10.357.10">
    <property type="entry name" value="Tetracycline Repressor, domain 2"/>
    <property type="match status" value="1"/>
</dbReference>
<keyword evidence="2 4" id="KW-0238">DNA-binding</keyword>
<dbReference type="PANTHER" id="PTHR30055">
    <property type="entry name" value="HTH-TYPE TRANSCRIPTIONAL REGULATOR RUTR"/>
    <property type="match status" value="1"/>
</dbReference>
<organism evidence="6 7">
    <name type="scientific">Microbacterium resistens</name>
    <dbReference type="NCBI Taxonomy" id="156977"/>
    <lineage>
        <taxon>Bacteria</taxon>
        <taxon>Bacillati</taxon>
        <taxon>Actinomycetota</taxon>
        <taxon>Actinomycetes</taxon>
        <taxon>Micrococcales</taxon>
        <taxon>Microbacteriaceae</taxon>
        <taxon>Microbacterium</taxon>
    </lineage>
</organism>
<dbReference type="Proteomes" id="UP001199642">
    <property type="component" value="Chromosome"/>
</dbReference>
<accession>A0ABY3RNT6</accession>
<reference evidence="6 7" key="1">
    <citation type="submission" date="2023-01" db="EMBL/GenBank/DDBJ databases">
        <title>Characterization of estradiol degrading bacteria Microbacterium sp. MZT7 and reveal degrading genes through genome analysis.</title>
        <authorList>
            <person name="Hao P."/>
            <person name="Gao Y."/>
        </authorList>
    </citation>
    <scope>NUCLEOTIDE SEQUENCE [LARGE SCALE GENOMIC DNA]</scope>
    <source>
        <strain evidence="6 7">MZT7</strain>
    </source>
</reference>
<evidence type="ECO:0000256" key="2">
    <source>
        <dbReference type="ARBA" id="ARBA00023125"/>
    </source>
</evidence>
<gene>
    <name evidence="6" type="ORF">K8F61_13250</name>
</gene>
<feature type="domain" description="HTH tetR-type" evidence="5">
    <location>
        <begin position="18"/>
        <end position="78"/>
    </location>
</feature>
<protein>
    <submittedName>
        <fullName evidence="6">TetR/AcrR family transcriptional regulator</fullName>
    </submittedName>
</protein>
<dbReference type="Pfam" id="PF00440">
    <property type="entry name" value="TetR_N"/>
    <property type="match status" value="1"/>
</dbReference>
<dbReference type="InterPro" id="IPR001647">
    <property type="entry name" value="HTH_TetR"/>
</dbReference>
<evidence type="ECO:0000256" key="4">
    <source>
        <dbReference type="PROSITE-ProRule" id="PRU00335"/>
    </source>
</evidence>